<keyword evidence="2" id="KW-0472">Membrane</keyword>
<dbReference type="RefSeq" id="WP_282910019.1">
    <property type="nucleotide sequence ID" value="NZ_JAGRPV010000001.1"/>
</dbReference>
<evidence type="ECO:0000256" key="1">
    <source>
        <dbReference type="SAM" id="MobiDB-lite"/>
    </source>
</evidence>
<feature type="domain" description="FHA" evidence="3">
    <location>
        <begin position="473"/>
        <end position="523"/>
    </location>
</feature>
<feature type="region of interest" description="Disordered" evidence="1">
    <location>
        <begin position="355"/>
        <end position="392"/>
    </location>
</feature>
<evidence type="ECO:0000313" key="4">
    <source>
        <dbReference type="EMBL" id="MDI4647244.1"/>
    </source>
</evidence>
<feature type="transmembrane region" description="Helical" evidence="2">
    <location>
        <begin position="329"/>
        <end position="350"/>
    </location>
</feature>
<keyword evidence="2" id="KW-1133">Transmembrane helix</keyword>
<sequence>MTELKTRFEQQRGLWMILERAPAPWRREDLDAVQTGMLQACEIPGLLPLSVEETDERIGLRYRLAGSKMLSQSLRSERWTMTDAIAALCKLAETAEQCHDHMLDFKRLLLRDEYIFAGSGWHDLRFAYLPLAANAAAEDEAGLERLIVRWVMRADNPDGAVLQRLLEMTAAEGFEPSSLRAFARRYLCERAEERIGSMVQTTNSGEKCFAGSEQAAKPAALQPERKSTAEALGELSRLDRAGFPPYKASARQEEEAPEAAWQRPDAFRSGRAQDAVPVRNKDDAPAAAGFMPGGMSAARWRIWLVALSAVAAGTAWKTLYAGAPGTRGLALSLGATAACAGLCLFFWNGWTRKEPKEPRREVAGDSKAREQEPDRLAAFPARPDPNASPGKADGALIAVPALRFDAFSDASGSKRNDSADLSLDDRPQTEWLPAKREATELLVSPQAPAPAACYLEWESAERPCKIPLKAESLVIGRSREAAQHVDESGGMSRAHLEMLRQQGRWLAKDLGSRNGSWLNGSPMAPYEAYPLEAGDCLQMAGSIYRFHVPSEPLRA</sequence>
<dbReference type="Pfam" id="PF19909">
    <property type="entry name" value="DUF6382"/>
    <property type="match status" value="1"/>
</dbReference>
<organism evidence="4 5">
    <name type="scientific">Cohnella hashimotonis</name>
    <dbReference type="NCBI Taxonomy" id="2826895"/>
    <lineage>
        <taxon>Bacteria</taxon>
        <taxon>Bacillati</taxon>
        <taxon>Bacillota</taxon>
        <taxon>Bacilli</taxon>
        <taxon>Bacillales</taxon>
        <taxon>Paenibacillaceae</taxon>
        <taxon>Cohnella</taxon>
    </lineage>
</organism>
<proteinExistence type="predicted"/>
<dbReference type="CDD" id="cd00060">
    <property type="entry name" value="FHA"/>
    <property type="match status" value="1"/>
</dbReference>
<protein>
    <submittedName>
        <fullName evidence="4">DUF6382 domain-containing protein</fullName>
    </submittedName>
</protein>
<comment type="caution">
    <text evidence="4">The sequence shown here is derived from an EMBL/GenBank/DDBJ whole genome shotgun (WGS) entry which is preliminary data.</text>
</comment>
<dbReference type="InterPro" id="IPR000253">
    <property type="entry name" value="FHA_dom"/>
</dbReference>
<reference evidence="4" key="1">
    <citation type="submission" date="2023-04" db="EMBL/GenBank/DDBJ databases">
        <title>Comparative genomic analysis of Cohnella hashimotonis sp. nov., isolated from the International Space Station.</title>
        <authorList>
            <person name="Venkateswaran K."/>
            <person name="Simpson A."/>
        </authorList>
    </citation>
    <scope>NUCLEOTIDE SEQUENCE</scope>
    <source>
        <strain evidence="4">F6_2S_P_1</strain>
    </source>
</reference>
<name>A0ABT6TMU0_9BACL</name>
<keyword evidence="5" id="KW-1185">Reference proteome</keyword>
<dbReference type="EMBL" id="JAGRPV010000001">
    <property type="protein sequence ID" value="MDI4647244.1"/>
    <property type="molecule type" value="Genomic_DNA"/>
</dbReference>
<dbReference type="InterPro" id="IPR008984">
    <property type="entry name" value="SMAD_FHA_dom_sf"/>
</dbReference>
<evidence type="ECO:0000313" key="5">
    <source>
        <dbReference type="Proteomes" id="UP001161691"/>
    </source>
</evidence>
<dbReference type="SUPFAM" id="SSF49879">
    <property type="entry name" value="SMAD/FHA domain"/>
    <property type="match status" value="1"/>
</dbReference>
<dbReference type="Proteomes" id="UP001161691">
    <property type="component" value="Unassembled WGS sequence"/>
</dbReference>
<evidence type="ECO:0000259" key="3">
    <source>
        <dbReference type="PROSITE" id="PS50006"/>
    </source>
</evidence>
<feature type="compositionally biased region" description="Basic and acidic residues" evidence="1">
    <location>
        <begin position="355"/>
        <end position="375"/>
    </location>
</feature>
<dbReference type="PROSITE" id="PS50006">
    <property type="entry name" value="FHA_DOMAIN"/>
    <property type="match status" value="1"/>
</dbReference>
<dbReference type="Pfam" id="PF00498">
    <property type="entry name" value="FHA"/>
    <property type="match status" value="1"/>
</dbReference>
<evidence type="ECO:0000256" key="2">
    <source>
        <dbReference type="SAM" id="Phobius"/>
    </source>
</evidence>
<feature type="region of interest" description="Disordered" evidence="1">
    <location>
        <begin position="247"/>
        <end position="274"/>
    </location>
</feature>
<accession>A0ABT6TMU0</accession>
<dbReference type="InterPro" id="IPR045962">
    <property type="entry name" value="DUF6382"/>
</dbReference>
<keyword evidence="2" id="KW-0812">Transmembrane</keyword>
<gene>
    <name evidence="4" type="ORF">KB449_19875</name>
</gene>
<dbReference type="Gene3D" id="2.60.200.20">
    <property type="match status" value="1"/>
</dbReference>
<feature type="transmembrane region" description="Helical" evidence="2">
    <location>
        <begin position="302"/>
        <end position="323"/>
    </location>
</feature>